<dbReference type="EMBL" id="CP110432">
    <property type="protein sequence ID" value="WAQ90344.1"/>
    <property type="molecule type" value="Genomic_DNA"/>
</dbReference>
<keyword evidence="2" id="KW-1185">Reference proteome</keyword>
<dbReference type="RefSeq" id="XP_053025899.1">
    <property type="nucleotide sequence ID" value="XM_053161931.1"/>
</dbReference>
<dbReference type="GeneID" id="77802826"/>
<gene>
    <name evidence="1" type="ORF">PtA15_12A333</name>
</gene>
<proteinExistence type="predicted"/>
<accession>A0ABY7CYF2</accession>
<organism evidence="1 2">
    <name type="scientific">Puccinia triticina</name>
    <dbReference type="NCBI Taxonomy" id="208348"/>
    <lineage>
        <taxon>Eukaryota</taxon>
        <taxon>Fungi</taxon>
        <taxon>Dikarya</taxon>
        <taxon>Basidiomycota</taxon>
        <taxon>Pucciniomycotina</taxon>
        <taxon>Pucciniomycetes</taxon>
        <taxon>Pucciniales</taxon>
        <taxon>Pucciniaceae</taxon>
        <taxon>Puccinia</taxon>
    </lineage>
</organism>
<protein>
    <submittedName>
        <fullName evidence="1">Uncharacterized protein</fullName>
    </submittedName>
</protein>
<evidence type="ECO:0000313" key="1">
    <source>
        <dbReference type="EMBL" id="WAQ90344.1"/>
    </source>
</evidence>
<evidence type="ECO:0000313" key="2">
    <source>
        <dbReference type="Proteomes" id="UP001164743"/>
    </source>
</evidence>
<name>A0ABY7CYF2_9BASI</name>
<reference evidence="1" key="1">
    <citation type="submission" date="2022-10" db="EMBL/GenBank/DDBJ databases">
        <title>Puccinia triticina Genome sequencing and assembly.</title>
        <authorList>
            <person name="Li C."/>
        </authorList>
    </citation>
    <scope>NUCLEOTIDE SEQUENCE</scope>
    <source>
        <strain evidence="1">Pt15</strain>
    </source>
</reference>
<sequence length="74" mass="8510">MLMISKDELGALRAHRARLEKETLAVDRCLLPGRREDVLAADQQQEIVIKNGKVAGRRKKDNNEVLRLWDLVDM</sequence>
<dbReference type="Proteomes" id="UP001164743">
    <property type="component" value="Chromosome 12A"/>
</dbReference>